<dbReference type="InterPro" id="IPR004007">
    <property type="entry name" value="DhaL_dom"/>
</dbReference>
<feature type="region of interest" description="Disordered" evidence="1">
    <location>
        <begin position="313"/>
        <end position="337"/>
    </location>
</feature>
<dbReference type="GO" id="GO:0004371">
    <property type="term" value="F:glycerone kinase activity"/>
    <property type="evidence" value="ECO:0007669"/>
    <property type="project" value="InterPro"/>
</dbReference>
<dbReference type="Gene3D" id="1.25.40.340">
    <property type="match status" value="1"/>
</dbReference>
<reference evidence="3 4" key="1">
    <citation type="submission" date="2019-12" db="EMBL/GenBank/DDBJ databases">
        <title>Nesterenkonia muleiensis sp. nov., a novel actinobacterium isolated from sap of Populus euphratica.</title>
        <authorList>
            <person name="Wang R."/>
        </authorList>
    </citation>
    <scope>NUCLEOTIDE SEQUENCE [LARGE SCALE GENOMIC DNA]</scope>
    <source>
        <strain evidence="3 4">F10</strain>
    </source>
</reference>
<evidence type="ECO:0000256" key="1">
    <source>
        <dbReference type="SAM" id="MobiDB-lite"/>
    </source>
</evidence>
<dbReference type="InterPro" id="IPR048394">
    <property type="entry name" value="FakA-like_M"/>
</dbReference>
<evidence type="ECO:0000313" key="3">
    <source>
        <dbReference type="EMBL" id="MVT25355.1"/>
    </source>
</evidence>
<dbReference type="Pfam" id="PF02734">
    <property type="entry name" value="Dak2"/>
    <property type="match status" value="1"/>
</dbReference>
<protein>
    <submittedName>
        <fullName evidence="3">DAK2 domain-containing protein</fullName>
    </submittedName>
</protein>
<dbReference type="InterPro" id="IPR036117">
    <property type="entry name" value="DhaL_dom_sf"/>
</dbReference>
<dbReference type="AlphaFoldDB" id="A0A7K1UFV7"/>
<dbReference type="OrthoDB" id="9760324at2"/>
<dbReference type="Proteomes" id="UP000460157">
    <property type="component" value="Unassembled WGS sequence"/>
</dbReference>
<comment type="caution">
    <text evidence="3">The sequence shown here is derived from an EMBL/GenBank/DDBJ whole genome shotgun (WGS) entry which is preliminary data.</text>
</comment>
<accession>A0A7K1UFV7</accession>
<dbReference type="PROSITE" id="PS51480">
    <property type="entry name" value="DHAL"/>
    <property type="match status" value="1"/>
</dbReference>
<evidence type="ECO:0000259" key="2">
    <source>
        <dbReference type="PROSITE" id="PS51480"/>
    </source>
</evidence>
<dbReference type="RefSeq" id="WP_157321231.1">
    <property type="nucleotide sequence ID" value="NZ_BMFX01000022.1"/>
</dbReference>
<dbReference type="Pfam" id="PF21645">
    <property type="entry name" value="FakA-like_M"/>
    <property type="match status" value="1"/>
</dbReference>
<gene>
    <name evidence="3" type="ORF">GNZ21_03085</name>
</gene>
<name>A0A7K1UFV7_9MICC</name>
<organism evidence="3 4">
    <name type="scientific">Nesterenkonia alkaliphila</name>
    <dbReference type="NCBI Taxonomy" id="1463631"/>
    <lineage>
        <taxon>Bacteria</taxon>
        <taxon>Bacillati</taxon>
        <taxon>Actinomycetota</taxon>
        <taxon>Actinomycetes</taxon>
        <taxon>Micrococcales</taxon>
        <taxon>Micrococcaceae</taxon>
        <taxon>Nesterenkonia</taxon>
    </lineage>
</organism>
<feature type="domain" description="DhaL" evidence="2">
    <location>
        <begin position="11"/>
        <end position="209"/>
    </location>
</feature>
<evidence type="ECO:0000313" key="4">
    <source>
        <dbReference type="Proteomes" id="UP000460157"/>
    </source>
</evidence>
<dbReference type="SUPFAM" id="SSF101473">
    <property type="entry name" value="DhaL-like"/>
    <property type="match status" value="1"/>
</dbReference>
<dbReference type="SMART" id="SM01120">
    <property type="entry name" value="Dak2"/>
    <property type="match status" value="1"/>
</dbReference>
<sequence length="337" mass="35081">MGTKGKIRGAAAARHWFALAEDTLQTHRHRLDRINVYPVADSDTGGNMLATIRSSRAAVEQTSGDDLGQLLAAAGEQAMGAAYGNSGTLLAVLIRGFAEPLEGLERLTVSALSRGFDRASLRGWSALSNPVDGTMLSVLDAARDEAARCAAAAEQPESRVALEAAMDPVLRAARAALVQTERQLDELSRAGVVDSGGLGLLMVLSALAATVRGTAVEQSIFEGLAGWDLEPGQHSRASASSSSGAPAELMDGVELMCTVRLNPLGAASLRHQLDELGESVIITPIGADPDPEGALRWRIHVHTADPEATLAAVQQAGPLESSTSTPLSRGREDGAGR</sequence>
<keyword evidence="4" id="KW-1185">Reference proteome</keyword>
<dbReference type="EMBL" id="WRPM01000022">
    <property type="protein sequence ID" value="MVT25355.1"/>
    <property type="molecule type" value="Genomic_DNA"/>
</dbReference>
<dbReference type="PANTHER" id="PTHR33434">
    <property type="entry name" value="DEGV DOMAIN-CONTAINING PROTEIN DR_1986-RELATED"/>
    <property type="match status" value="1"/>
</dbReference>
<dbReference type="GO" id="GO:0006071">
    <property type="term" value="P:glycerol metabolic process"/>
    <property type="evidence" value="ECO:0007669"/>
    <property type="project" value="InterPro"/>
</dbReference>
<dbReference type="PANTHER" id="PTHR33434:SF4">
    <property type="entry name" value="PHOSPHATASE PROTEIN"/>
    <property type="match status" value="1"/>
</dbReference>
<proteinExistence type="predicted"/>
<dbReference type="InterPro" id="IPR050270">
    <property type="entry name" value="DegV_domain_contain"/>
</dbReference>